<evidence type="ECO:0000256" key="3">
    <source>
        <dbReference type="ARBA" id="ARBA00022679"/>
    </source>
</evidence>
<gene>
    <name evidence="7" type="ORF">RCOM_1463270</name>
</gene>
<dbReference type="OrthoDB" id="10064100at2759"/>
<dbReference type="EMBL" id="EQ974006">
    <property type="protein sequence ID" value="EEF35754.1"/>
    <property type="molecule type" value="Genomic_DNA"/>
</dbReference>
<dbReference type="AlphaFoldDB" id="B9SKX3"/>
<dbReference type="GO" id="GO:0016567">
    <property type="term" value="P:protein ubiquitination"/>
    <property type="evidence" value="ECO:0007669"/>
    <property type="project" value="UniProtKB-UniRule"/>
</dbReference>
<dbReference type="InterPro" id="IPR045185">
    <property type="entry name" value="PUB22/23/24-like"/>
</dbReference>
<dbReference type="InParanoid" id="B9SKX3"/>
<dbReference type="SMART" id="SM00504">
    <property type="entry name" value="Ubox"/>
    <property type="match status" value="1"/>
</dbReference>
<evidence type="ECO:0000259" key="6">
    <source>
        <dbReference type="PROSITE" id="PS51698"/>
    </source>
</evidence>
<dbReference type="CDD" id="cd16664">
    <property type="entry name" value="RING-Ubox_PUB"/>
    <property type="match status" value="1"/>
</dbReference>
<name>B9SKX3_RICCO</name>
<dbReference type="KEGG" id="rcu:8263081"/>
<evidence type="ECO:0000256" key="4">
    <source>
        <dbReference type="ARBA" id="ARBA00022786"/>
    </source>
</evidence>
<dbReference type="InterPro" id="IPR045210">
    <property type="entry name" value="RING-Ubox_PUB"/>
</dbReference>
<dbReference type="EC" id="2.3.2.27" evidence="5"/>
<accession>B9SKX3</accession>
<dbReference type="UniPathway" id="UPA00143"/>
<dbReference type="InterPro" id="IPR016024">
    <property type="entry name" value="ARM-type_fold"/>
</dbReference>
<evidence type="ECO:0000256" key="2">
    <source>
        <dbReference type="ARBA" id="ARBA00004906"/>
    </source>
</evidence>
<protein>
    <recommendedName>
        <fullName evidence="5 6">U-box domain-containing protein</fullName>
        <ecNumber evidence="5">2.3.2.27</ecNumber>
    </recommendedName>
    <alternativeName>
        <fullName evidence="5">RING-type E3 ubiquitin transferase PUB</fullName>
    </alternativeName>
</protein>
<comment type="catalytic activity">
    <reaction evidence="1 5">
        <text>S-ubiquitinyl-[E2 ubiquitin-conjugating enzyme]-L-cysteine + [acceptor protein]-L-lysine = [E2 ubiquitin-conjugating enzyme]-L-cysteine + N(6)-ubiquitinyl-[acceptor protein]-L-lysine.</text>
        <dbReference type="EC" id="2.3.2.27"/>
    </reaction>
</comment>
<dbReference type="PROSITE" id="PS51698">
    <property type="entry name" value="U_BOX"/>
    <property type="match status" value="1"/>
</dbReference>
<dbReference type="InterPro" id="IPR003613">
    <property type="entry name" value="Ubox_domain"/>
</dbReference>
<evidence type="ECO:0000313" key="8">
    <source>
        <dbReference type="Proteomes" id="UP000008311"/>
    </source>
</evidence>
<dbReference type="GO" id="GO:0061630">
    <property type="term" value="F:ubiquitin protein ligase activity"/>
    <property type="evidence" value="ECO:0007669"/>
    <property type="project" value="UniProtKB-UniRule"/>
</dbReference>
<dbReference type="FunFam" id="3.30.40.10:FF:000442">
    <property type="entry name" value="RING-type E3 ubiquitin transferase"/>
    <property type="match status" value="1"/>
</dbReference>
<evidence type="ECO:0000256" key="1">
    <source>
        <dbReference type="ARBA" id="ARBA00000900"/>
    </source>
</evidence>
<dbReference type="InterPro" id="IPR011989">
    <property type="entry name" value="ARM-like"/>
</dbReference>
<dbReference type="InterPro" id="IPR058678">
    <property type="entry name" value="ARM_PUB"/>
</dbReference>
<dbReference type="OMA" id="GRACMVQ"/>
<dbReference type="Gene3D" id="1.25.10.10">
    <property type="entry name" value="Leucine-rich Repeat Variant"/>
    <property type="match status" value="1"/>
</dbReference>
<dbReference type="Pfam" id="PF04564">
    <property type="entry name" value="U-box"/>
    <property type="match status" value="1"/>
</dbReference>
<dbReference type="SUPFAM" id="SSF57850">
    <property type="entry name" value="RING/U-box"/>
    <property type="match status" value="1"/>
</dbReference>
<reference evidence="8" key="1">
    <citation type="journal article" date="2010" name="Nat. Biotechnol.">
        <title>Draft genome sequence of the oilseed species Ricinus communis.</title>
        <authorList>
            <person name="Chan A.P."/>
            <person name="Crabtree J."/>
            <person name="Zhao Q."/>
            <person name="Lorenzi H."/>
            <person name="Orvis J."/>
            <person name="Puiu D."/>
            <person name="Melake-Berhan A."/>
            <person name="Jones K.M."/>
            <person name="Redman J."/>
            <person name="Chen G."/>
            <person name="Cahoon E.B."/>
            <person name="Gedil M."/>
            <person name="Stanke M."/>
            <person name="Haas B.J."/>
            <person name="Wortman J.R."/>
            <person name="Fraser-Liggett C.M."/>
            <person name="Ravel J."/>
            <person name="Rabinowicz P.D."/>
        </authorList>
    </citation>
    <scope>NUCLEOTIDE SEQUENCE [LARGE SCALE GENOMIC DNA]</scope>
    <source>
        <strain evidence="8">cv. Hale</strain>
    </source>
</reference>
<keyword evidence="3 5" id="KW-0808">Transferase</keyword>
<sequence length="404" mass="45256">MREAEMTIPHLFICPISLDLFRDPVTLCTGQTYDRSSIEKWLAAGNFTCPVTMQKLHDLSMVPNHTLRHLINEWLQMGPQFDPDHHHHHHPVTINDSLASLKHHLQSHESTLEKKFQSLQRIQALSEESTTRILYLLQLGFFPLLLELLFQEVVSEISQESINFSEHALSCVLRLLPFAQYESLNMLKEESKLQSFKSLLEHGTSKMKVGLCHLIEAISSSSDTRELCSILGQNHGLLQGLVLLVQDNCEAPEAGIKAISALCSSESNRDNMVQGGVLKGLLTYISNAERCHRNLISRAMATIELLLELDTAKEAVINNPDGIGALVKMVFRVSDHEGSESAVRSLMILCGDSLQAREEAISAGVLTQVLLLLQSQCSGRTKTRARMLLKLLRSKWNEQPKNIV</sequence>
<dbReference type="PANTHER" id="PTHR22849">
    <property type="entry name" value="WDSAM1 PROTEIN"/>
    <property type="match status" value="1"/>
</dbReference>
<keyword evidence="8" id="KW-1185">Reference proteome</keyword>
<keyword evidence="4 5" id="KW-0833">Ubl conjugation pathway</keyword>
<dbReference type="eggNOG" id="ENOG502QWES">
    <property type="taxonomic scope" value="Eukaryota"/>
</dbReference>
<dbReference type="Gene3D" id="3.30.40.10">
    <property type="entry name" value="Zinc/RING finger domain, C3HC4 (zinc finger)"/>
    <property type="match status" value="1"/>
</dbReference>
<feature type="domain" description="U-box" evidence="6">
    <location>
        <begin position="7"/>
        <end position="81"/>
    </location>
</feature>
<organism evidence="7 8">
    <name type="scientific">Ricinus communis</name>
    <name type="common">Castor bean</name>
    <dbReference type="NCBI Taxonomy" id="3988"/>
    <lineage>
        <taxon>Eukaryota</taxon>
        <taxon>Viridiplantae</taxon>
        <taxon>Streptophyta</taxon>
        <taxon>Embryophyta</taxon>
        <taxon>Tracheophyta</taxon>
        <taxon>Spermatophyta</taxon>
        <taxon>Magnoliopsida</taxon>
        <taxon>eudicotyledons</taxon>
        <taxon>Gunneridae</taxon>
        <taxon>Pentapetalae</taxon>
        <taxon>rosids</taxon>
        <taxon>fabids</taxon>
        <taxon>Malpighiales</taxon>
        <taxon>Euphorbiaceae</taxon>
        <taxon>Acalyphoideae</taxon>
        <taxon>Acalypheae</taxon>
        <taxon>Ricinus</taxon>
    </lineage>
</organism>
<evidence type="ECO:0000313" key="7">
    <source>
        <dbReference type="EMBL" id="EEF35754.1"/>
    </source>
</evidence>
<dbReference type="Proteomes" id="UP000008311">
    <property type="component" value="Unassembled WGS sequence"/>
</dbReference>
<comment type="pathway">
    <text evidence="2 5">Protein modification; protein ubiquitination.</text>
</comment>
<dbReference type="InterPro" id="IPR013083">
    <property type="entry name" value="Znf_RING/FYVE/PHD"/>
</dbReference>
<comment type="function">
    <text evidence="5">Functions as an E3 ubiquitin ligase.</text>
</comment>
<dbReference type="Pfam" id="PF25598">
    <property type="entry name" value="ARM_PUB"/>
    <property type="match status" value="1"/>
</dbReference>
<evidence type="ECO:0000256" key="5">
    <source>
        <dbReference type="RuleBase" id="RU369093"/>
    </source>
</evidence>
<dbReference type="PANTHER" id="PTHR22849:SF103">
    <property type="entry name" value="U-BOX DOMAIN-CONTAINING PROTEIN"/>
    <property type="match status" value="1"/>
</dbReference>
<dbReference type="SUPFAM" id="SSF48371">
    <property type="entry name" value="ARM repeat"/>
    <property type="match status" value="1"/>
</dbReference>
<dbReference type="STRING" id="3988.B9SKX3"/>
<proteinExistence type="predicted"/>